<reference evidence="4" key="1">
    <citation type="submission" date="2016-08" db="EMBL/GenBank/DDBJ databases">
        <authorList>
            <person name="Varghese N."/>
            <person name="Submissions Spin"/>
        </authorList>
    </citation>
    <scope>NUCLEOTIDE SEQUENCE [LARGE SCALE GENOMIC DNA]</scope>
    <source>
        <strain evidence="4">ERR11</strain>
    </source>
</reference>
<dbReference type="GO" id="GO:0000272">
    <property type="term" value="P:polysaccharide catabolic process"/>
    <property type="evidence" value="ECO:0007669"/>
    <property type="project" value="TreeGrafter"/>
</dbReference>
<dbReference type="InterPro" id="IPR010720">
    <property type="entry name" value="Alpha-L-AF_C"/>
</dbReference>
<evidence type="ECO:0000256" key="1">
    <source>
        <dbReference type="ARBA" id="ARBA00011165"/>
    </source>
</evidence>
<dbReference type="GO" id="GO:0046556">
    <property type="term" value="F:alpha-L-arabinofuranosidase activity"/>
    <property type="evidence" value="ECO:0007669"/>
    <property type="project" value="UniProtKB-EC"/>
</dbReference>
<dbReference type="EMBL" id="FMAI01000039">
    <property type="protein sequence ID" value="SCB55373.1"/>
    <property type="molecule type" value="Genomic_DNA"/>
</dbReference>
<organism evidence="3 4">
    <name type="scientific">Bradyrhizobium shewense</name>
    <dbReference type="NCBI Taxonomy" id="1761772"/>
    <lineage>
        <taxon>Bacteria</taxon>
        <taxon>Pseudomonadati</taxon>
        <taxon>Pseudomonadota</taxon>
        <taxon>Alphaproteobacteria</taxon>
        <taxon>Hyphomicrobiales</taxon>
        <taxon>Nitrobacteraceae</taxon>
        <taxon>Bradyrhizobium</taxon>
    </lineage>
</organism>
<dbReference type="Gene3D" id="2.60.40.1180">
    <property type="entry name" value="Golgi alpha-mannosidase II"/>
    <property type="match status" value="1"/>
</dbReference>
<dbReference type="SMART" id="SM00813">
    <property type="entry name" value="Alpha-L-AF_C"/>
    <property type="match status" value="1"/>
</dbReference>
<dbReference type="GO" id="GO:0046373">
    <property type="term" value="P:L-arabinose metabolic process"/>
    <property type="evidence" value="ECO:0007669"/>
    <property type="project" value="InterPro"/>
</dbReference>
<dbReference type="SUPFAM" id="SSF51445">
    <property type="entry name" value="(Trans)glycosidases"/>
    <property type="match status" value="1"/>
</dbReference>
<dbReference type="RefSeq" id="WP_091966864.1">
    <property type="nucleotide sequence ID" value="NZ_FMAI01000039.1"/>
</dbReference>
<comment type="subunit">
    <text evidence="1">Homohexamer; trimer of dimers.</text>
</comment>
<sequence>MKPLSENAHRQKPQDITLGFGGACISLLNHANRVRVACLAQLVNVIAPITTKAGGGAWRQTIFFPFAHMSRFGRGRILHAQVETEAYYASYNNPDGRPAGTVPAPDVPYLKIAALAELGGGLSLFLLNRDLKQKMAVSVESRSFGPLTVHERLELRHDDLTQIPRIRRTRLSRRPCKA</sequence>
<dbReference type="InterPro" id="IPR013780">
    <property type="entry name" value="Glyco_hydro_b"/>
</dbReference>
<dbReference type="Gene3D" id="3.20.20.80">
    <property type="entry name" value="Glycosidases"/>
    <property type="match status" value="1"/>
</dbReference>
<protein>
    <submittedName>
        <fullName evidence="3">Alpha-L-arabinofuranosidase C-terminus</fullName>
    </submittedName>
</protein>
<dbReference type="PANTHER" id="PTHR43576">
    <property type="entry name" value="ALPHA-L-ARABINOFURANOSIDASE C-RELATED"/>
    <property type="match status" value="1"/>
</dbReference>
<proteinExistence type="predicted"/>
<dbReference type="PANTHER" id="PTHR43576:SF3">
    <property type="entry name" value="ALPHA-L-ARABINOFURANOSIDASE C"/>
    <property type="match status" value="1"/>
</dbReference>
<accession>A0A1C3XSY7</accession>
<dbReference type="Pfam" id="PF06964">
    <property type="entry name" value="Alpha-L-AF_C"/>
    <property type="match status" value="1"/>
</dbReference>
<dbReference type="Proteomes" id="UP000199184">
    <property type="component" value="Unassembled WGS sequence"/>
</dbReference>
<name>A0A1C3XSY7_9BRAD</name>
<evidence type="ECO:0000313" key="4">
    <source>
        <dbReference type="Proteomes" id="UP000199184"/>
    </source>
</evidence>
<keyword evidence="4" id="KW-1185">Reference proteome</keyword>
<evidence type="ECO:0000259" key="2">
    <source>
        <dbReference type="SMART" id="SM00813"/>
    </source>
</evidence>
<gene>
    <name evidence="3" type="ORF">GA0061098_103939</name>
</gene>
<feature type="domain" description="Alpha-L-arabinofuranosidase C-terminal" evidence="2">
    <location>
        <begin position="5"/>
        <end position="172"/>
    </location>
</feature>
<dbReference type="SUPFAM" id="SSF51011">
    <property type="entry name" value="Glycosyl hydrolase domain"/>
    <property type="match status" value="1"/>
</dbReference>
<dbReference type="InterPro" id="IPR017853">
    <property type="entry name" value="GH"/>
</dbReference>
<evidence type="ECO:0000313" key="3">
    <source>
        <dbReference type="EMBL" id="SCB55373.1"/>
    </source>
</evidence>
<dbReference type="AlphaFoldDB" id="A0A1C3XSY7"/>